<gene>
    <name evidence="2" type="ORF">NC653_021875</name>
</gene>
<name>A0AAD6MPG4_9ROSI</name>
<dbReference type="EMBL" id="JAQIZT010000008">
    <property type="protein sequence ID" value="KAJ6989125.1"/>
    <property type="molecule type" value="Genomic_DNA"/>
</dbReference>
<comment type="caution">
    <text evidence="2">The sequence shown here is derived from an EMBL/GenBank/DDBJ whole genome shotgun (WGS) entry which is preliminary data.</text>
</comment>
<proteinExistence type="predicted"/>
<keyword evidence="1" id="KW-1133">Transmembrane helix</keyword>
<sequence>MEVVFVAGSVSRSTAERRWHSTSVRWRTGRPLLVTEAGWKKPVVLVDIVVDVVPSEFGCSVFFYLKKKKKKSSSLRYSTT</sequence>
<protein>
    <submittedName>
        <fullName evidence="2">Uncharacterized protein</fullName>
    </submittedName>
</protein>
<dbReference type="Proteomes" id="UP001164929">
    <property type="component" value="Chromosome 8"/>
</dbReference>
<keyword evidence="1" id="KW-0812">Transmembrane</keyword>
<evidence type="ECO:0000256" key="1">
    <source>
        <dbReference type="SAM" id="Phobius"/>
    </source>
</evidence>
<evidence type="ECO:0000313" key="3">
    <source>
        <dbReference type="Proteomes" id="UP001164929"/>
    </source>
</evidence>
<reference evidence="2" key="1">
    <citation type="journal article" date="2023" name="Mol. Ecol. Resour.">
        <title>Chromosome-level genome assembly of a triploid poplar Populus alba 'Berolinensis'.</title>
        <authorList>
            <person name="Chen S."/>
            <person name="Yu Y."/>
            <person name="Wang X."/>
            <person name="Wang S."/>
            <person name="Zhang T."/>
            <person name="Zhou Y."/>
            <person name="He R."/>
            <person name="Meng N."/>
            <person name="Wang Y."/>
            <person name="Liu W."/>
            <person name="Liu Z."/>
            <person name="Liu J."/>
            <person name="Guo Q."/>
            <person name="Huang H."/>
            <person name="Sederoff R.R."/>
            <person name="Wang G."/>
            <person name="Qu G."/>
            <person name="Chen S."/>
        </authorList>
    </citation>
    <scope>NUCLEOTIDE SEQUENCE</scope>
    <source>
        <strain evidence="2">SC-2020</strain>
    </source>
</reference>
<feature type="transmembrane region" description="Helical" evidence="1">
    <location>
        <begin position="43"/>
        <end position="65"/>
    </location>
</feature>
<organism evidence="2 3">
    <name type="scientific">Populus alba x Populus x berolinensis</name>
    <dbReference type="NCBI Taxonomy" id="444605"/>
    <lineage>
        <taxon>Eukaryota</taxon>
        <taxon>Viridiplantae</taxon>
        <taxon>Streptophyta</taxon>
        <taxon>Embryophyta</taxon>
        <taxon>Tracheophyta</taxon>
        <taxon>Spermatophyta</taxon>
        <taxon>Magnoliopsida</taxon>
        <taxon>eudicotyledons</taxon>
        <taxon>Gunneridae</taxon>
        <taxon>Pentapetalae</taxon>
        <taxon>rosids</taxon>
        <taxon>fabids</taxon>
        <taxon>Malpighiales</taxon>
        <taxon>Salicaceae</taxon>
        <taxon>Saliceae</taxon>
        <taxon>Populus</taxon>
    </lineage>
</organism>
<evidence type="ECO:0000313" key="2">
    <source>
        <dbReference type="EMBL" id="KAJ6989125.1"/>
    </source>
</evidence>
<accession>A0AAD6MPG4</accession>
<keyword evidence="3" id="KW-1185">Reference proteome</keyword>
<dbReference type="AlphaFoldDB" id="A0AAD6MPG4"/>
<keyword evidence="1" id="KW-0472">Membrane</keyword>